<dbReference type="HOGENOM" id="CLU_157804_0_0_9"/>
<keyword evidence="2" id="KW-0687">Ribonucleoprotein</keyword>
<dbReference type="Gene3D" id="3.30.1330.30">
    <property type="match status" value="1"/>
</dbReference>
<dbReference type="InterPro" id="IPR029064">
    <property type="entry name" value="Ribosomal_eL30-like_sf"/>
</dbReference>
<dbReference type="STRING" id="515622.bpr_I0965"/>
<dbReference type="InterPro" id="IPR004038">
    <property type="entry name" value="Ribosomal_eL8/eL30/eS12/Gad45"/>
</dbReference>
<name>E0S1N2_BUTPB</name>
<evidence type="ECO:0000259" key="1">
    <source>
        <dbReference type="Pfam" id="PF01248"/>
    </source>
</evidence>
<accession>E0S1N2</accession>
<keyword evidence="3" id="KW-1185">Reference proteome</keyword>
<evidence type="ECO:0000313" key="3">
    <source>
        <dbReference type="Proteomes" id="UP000001299"/>
    </source>
</evidence>
<gene>
    <name evidence="2" type="ordered locus">bpr_I0965</name>
</gene>
<dbReference type="Proteomes" id="UP000001299">
    <property type="component" value="Chromosome 1"/>
</dbReference>
<dbReference type="EMBL" id="CP001810">
    <property type="protein sequence ID" value="ADL33707.1"/>
    <property type="molecule type" value="Genomic_DNA"/>
</dbReference>
<dbReference type="KEGG" id="bpb:bpr_I0965"/>
<keyword evidence="2" id="KW-0689">Ribosomal protein</keyword>
<evidence type="ECO:0000313" key="2">
    <source>
        <dbReference type="EMBL" id="ADL33707.1"/>
    </source>
</evidence>
<dbReference type="SUPFAM" id="SSF55315">
    <property type="entry name" value="L30e-like"/>
    <property type="match status" value="1"/>
</dbReference>
<dbReference type="Pfam" id="PF01248">
    <property type="entry name" value="Ribosomal_L7Ae"/>
    <property type="match status" value="1"/>
</dbReference>
<dbReference type="AlphaFoldDB" id="E0S1N2"/>
<dbReference type="eggNOG" id="COG1358">
    <property type="taxonomic scope" value="Bacteria"/>
</dbReference>
<feature type="domain" description="Ribosomal protein eL8/eL30/eS12/Gadd45" evidence="1">
    <location>
        <begin position="1"/>
        <end position="81"/>
    </location>
</feature>
<dbReference type="GO" id="GO:0005840">
    <property type="term" value="C:ribosome"/>
    <property type="evidence" value="ECO:0007669"/>
    <property type="project" value="UniProtKB-KW"/>
</dbReference>
<protein>
    <submittedName>
        <fullName evidence="2">Ribosomal protein L7A</fullName>
    </submittedName>
</protein>
<reference evidence="2 3" key="1">
    <citation type="journal article" date="2010" name="PLoS ONE">
        <title>The glycobiome of the rumen bacterium Butyrivibrio proteoclasticus B316(T) highlights adaptation to a polysaccharide-rich environment.</title>
        <authorList>
            <person name="Kelly W.J."/>
            <person name="Leahy S.C."/>
            <person name="Altermann E."/>
            <person name="Yeoman C.J."/>
            <person name="Dunne J.C."/>
            <person name="Kong Z."/>
            <person name="Pacheco D.M."/>
            <person name="Li D."/>
            <person name="Noel S.J."/>
            <person name="Moon C.D."/>
            <person name="Cookson A.L."/>
            <person name="Attwood G.T."/>
        </authorList>
    </citation>
    <scope>NUCLEOTIDE SEQUENCE [LARGE SCALE GENOMIC DNA]</scope>
    <source>
        <strain evidence="3">ATCC 51982 / DSM 14932 / B316</strain>
    </source>
</reference>
<sequence length="108" mass="11969">MRAGKLKSGEFAVLEAIRAHKAQLVIVSEDASDNTRKQFKDKCSYYDVPIVFFGTKEDLGHAIGKDVRTSLAITDKGFAQSLRKNLQLPLDATDGDDLHSANRNTEEM</sequence>
<organism evidence="2 3">
    <name type="scientific">Butyrivibrio proteoclasticus (strain ATCC 51982 / DSM 14932 / B316)</name>
    <name type="common">Clostridium proteoclasticum</name>
    <dbReference type="NCBI Taxonomy" id="515622"/>
    <lineage>
        <taxon>Bacteria</taxon>
        <taxon>Bacillati</taxon>
        <taxon>Bacillota</taxon>
        <taxon>Clostridia</taxon>
        <taxon>Lachnospirales</taxon>
        <taxon>Lachnospiraceae</taxon>
        <taxon>Butyrivibrio</taxon>
    </lineage>
</organism>
<proteinExistence type="predicted"/>